<dbReference type="GeneID" id="78075274"/>
<evidence type="ECO:0000313" key="6">
    <source>
        <dbReference type="Proteomes" id="UP001150001"/>
    </source>
</evidence>
<dbReference type="Proteomes" id="UP001150001">
    <property type="component" value="Unassembled WGS sequence"/>
</dbReference>
<dbReference type="EMBL" id="JAPFIT010000018">
    <property type="protein sequence ID" value="MDC5741571.1"/>
    <property type="molecule type" value="Genomic_DNA"/>
</dbReference>
<evidence type="ECO:0000313" key="3">
    <source>
        <dbReference type="EMBL" id="QJY36547.1"/>
    </source>
</evidence>
<reference evidence="3 5" key="2">
    <citation type="submission" date="2020-05" db="EMBL/GenBank/DDBJ databases">
        <title>First description outside Europe of the emergent pathogen for shellfish aquaculture Vibrio europaeus.</title>
        <authorList>
            <person name="Dubert J."/>
            <person name="Rojas R."/>
        </authorList>
    </citation>
    <scope>NUCLEOTIDE SEQUENCE [LARGE SCALE GENOMIC DNA]</scope>
    <source>
        <strain evidence="3 5">NPI-1</strain>
    </source>
</reference>
<dbReference type="RefSeq" id="WP_069666618.1">
    <property type="nucleotide sequence ID" value="NZ_CP053541.1"/>
</dbReference>
<dbReference type="Proteomes" id="UP000094761">
    <property type="component" value="Unassembled WGS sequence"/>
</dbReference>
<dbReference type="Proteomes" id="UP000501443">
    <property type="component" value="Chromosome 1"/>
</dbReference>
<evidence type="ECO:0000313" key="2">
    <source>
        <dbReference type="EMBL" id="OAN00717.1"/>
    </source>
</evidence>
<protein>
    <submittedName>
        <fullName evidence="2">Uncharacterized protein</fullName>
    </submittedName>
</protein>
<dbReference type="OrthoDB" id="6637010at2"/>
<keyword evidence="6" id="KW-1185">Reference proteome</keyword>
<accession>A0A178JH31</accession>
<name>A0A178JH31_9VIBR</name>
<organism evidence="2 4">
    <name type="scientific">Vibrio europaeus</name>
    <dbReference type="NCBI Taxonomy" id="300876"/>
    <lineage>
        <taxon>Bacteria</taxon>
        <taxon>Pseudomonadati</taxon>
        <taxon>Pseudomonadota</taxon>
        <taxon>Gammaproteobacteria</taxon>
        <taxon>Vibrionales</taxon>
        <taxon>Vibrionaceae</taxon>
        <taxon>Vibrio</taxon>
        <taxon>Vibrio oreintalis group</taxon>
    </lineage>
</organism>
<reference evidence="2 4" key="1">
    <citation type="submission" date="2016-03" db="EMBL/GenBank/DDBJ databases">
        <title>Draft genome sequence of the Vibrio tubiashii subs. europaeus.</title>
        <authorList>
            <person name="Spinard E."/>
            <person name="Dubert J."/>
            <person name="Nelson D.R."/>
            <person name="Barja J.L."/>
        </authorList>
    </citation>
    <scope>NUCLEOTIDE SEQUENCE [LARGE SCALE GENOMIC DNA]</scope>
    <source>
        <strain evidence="4">PP-638</strain>
        <strain evidence="2">PP2-638</strain>
    </source>
</reference>
<gene>
    <name evidence="2" type="ORF">AZ468_06215</name>
    <name evidence="3" type="ORF">HOO69_07925</name>
    <name evidence="1" type="ORF">OPW20_15975</name>
</gene>
<reference evidence="1" key="3">
    <citation type="submission" date="2022-11" db="EMBL/GenBank/DDBJ databases">
        <title>Role of the vibriolysin VemA secreted by the emergent pathogen Vibrio europaeus in the colonization of Manila clam mucus.</title>
        <authorList>
            <person name="Martinez C."/>
            <person name="Rodriguez S."/>
            <person name="Vences A."/>
            <person name="Barja J.L."/>
            <person name="Toranzo A.E."/>
            <person name="Dubert J."/>
        </authorList>
    </citation>
    <scope>NUCLEOTIDE SEQUENCE</scope>
    <source>
        <strain evidence="1">3454</strain>
    </source>
</reference>
<evidence type="ECO:0000313" key="1">
    <source>
        <dbReference type="EMBL" id="MDC5741571.1"/>
    </source>
</evidence>
<evidence type="ECO:0000313" key="4">
    <source>
        <dbReference type="Proteomes" id="UP000094761"/>
    </source>
</evidence>
<proteinExistence type="predicted"/>
<sequence>MNREEIINQWLLDISEGQWQLLNDQCNLVGDDGRHFATINLLQSRTLIMFPLHPSEQLESDSLQLKLLQLNSHPDVVGMAAFSLAEDNATIVLNFSVSDEALPATDLQAFWQSSLNLRNSLFEVLSR</sequence>
<dbReference type="EMBL" id="CP053541">
    <property type="protein sequence ID" value="QJY36547.1"/>
    <property type="molecule type" value="Genomic_DNA"/>
</dbReference>
<dbReference type="AlphaFoldDB" id="A0A178JH31"/>
<evidence type="ECO:0000313" key="5">
    <source>
        <dbReference type="Proteomes" id="UP000501443"/>
    </source>
</evidence>
<dbReference type="EMBL" id="LUAX01000001">
    <property type="protein sequence ID" value="OAN00717.1"/>
    <property type="molecule type" value="Genomic_DNA"/>
</dbReference>